<evidence type="ECO:0000256" key="1">
    <source>
        <dbReference type="ARBA" id="ARBA00008857"/>
    </source>
</evidence>
<dbReference type="InterPro" id="IPR002104">
    <property type="entry name" value="Integrase_catalytic"/>
</dbReference>
<dbReference type="InterPro" id="IPR044068">
    <property type="entry name" value="CB"/>
</dbReference>
<dbReference type="RefSeq" id="WP_084157988.1">
    <property type="nucleotide sequence ID" value="NZ_CBCSJC010000009.1"/>
</dbReference>
<keyword evidence="9" id="KW-1185">Reference proteome</keyword>
<evidence type="ECO:0000256" key="3">
    <source>
        <dbReference type="ARBA" id="ARBA00023125"/>
    </source>
</evidence>
<evidence type="ECO:0000259" key="6">
    <source>
        <dbReference type="PROSITE" id="PS51898"/>
    </source>
</evidence>
<feature type="domain" description="Tyr recombinase" evidence="6">
    <location>
        <begin position="179"/>
        <end position="375"/>
    </location>
</feature>
<dbReference type="GO" id="GO:0006310">
    <property type="term" value="P:DNA recombination"/>
    <property type="evidence" value="ECO:0007669"/>
    <property type="project" value="UniProtKB-KW"/>
</dbReference>
<dbReference type="Pfam" id="PF00589">
    <property type="entry name" value="Phage_integrase"/>
    <property type="match status" value="1"/>
</dbReference>
<dbReference type="Gene3D" id="1.10.443.10">
    <property type="entry name" value="Intergrase catalytic core"/>
    <property type="match status" value="1"/>
</dbReference>
<dbReference type="InterPro" id="IPR010998">
    <property type="entry name" value="Integrase_recombinase_N"/>
</dbReference>
<evidence type="ECO:0000259" key="7">
    <source>
        <dbReference type="PROSITE" id="PS51900"/>
    </source>
</evidence>
<dbReference type="CDD" id="cd01189">
    <property type="entry name" value="INT_ICEBs1_C_like"/>
    <property type="match status" value="1"/>
</dbReference>
<keyword evidence="2" id="KW-0229">DNA integration</keyword>
<keyword evidence="4" id="KW-0233">DNA recombination</keyword>
<dbReference type="InterPro" id="IPR013762">
    <property type="entry name" value="Integrase-like_cat_sf"/>
</dbReference>
<dbReference type="AlphaFoldDB" id="A0A073K9E1"/>
<dbReference type="Proteomes" id="UP000027822">
    <property type="component" value="Unassembled WGS sequence"/>
</dbReference>
<dbReference type="eggNOG" id="COG0582">
    <property type="taxonomic scope" value="Bacteria"/>
</dbReference>
<evidence type="ECO:0000256" key="2">
    <source>
        <dbReference type="ARBA" id="ARBA00022908"/>
    </source>
</evidence>
<dbReference type="GO" id="GO:0003677">
    <property type="term" value="F:DNA binding"/>
    <property type="evidence" value="ECO:0007669"/>
    <property type="project" value="UniProtKB-UniRule"/>
</dbReference>
<comment type="caution">
    <text evidence="8">The sequence shown here is derived from an EMBL/GenBank/DDBJ whole genome shotgun (WGS) entry which is preliminary data.</text>
</comment>
<protein>
    <submittedName>
        <fullName evidence="8">Recombinase XerC</fullName>
    </submittedName>
</protein>
<dbReference type="Gene3D" id="1.10.150.130">
    <property type="match status" value="1"/>
</dbReference>
<dbReference type="GO" id="GO:0015074">
    <property type="term" value="P:DNA integration"/>
    <property type="evidence" value="ECO:0007669"/>
    <property type="project" value="UniProtKB-KW"/>
</dbReference>
<dbReference type="InterPro" id="IPR050808">
    <property type="entry name" value="Phage_Integrase"/>
</dbReference>
<name>A0A073K9E1_9BACI</name>
<evidence type="ECO:0000313" key="9">
    <source>
        <dbReference type="Proteomes" id="UP000027822"/>
    </source>
</evidence>
<dbReference type="OrthoDB" id="9803188at2"/>
<organism evidence="8 9">
    <name type="scientific">Bacillus manliponensis</name>
    <dbReference type="NCBI Taxonomy" id="574376"/>
    <lineage>
        <taxon>Bacteria</taxon>
        <taxon>Bacillati</taxon>
        <taxon>Bacillota</taxon>
        <taxon>Bacilli</taxon>
        <taxon>Bacillales</taxon>
        <taxon>Bacillaceae</taxon>
        <taxon>Bacillus</taxon>
        <taxon>Bacillus cereus group</taxon>
    </lineage>
</organism>
<dbReference type="InterPro" id="IPR011010">
    <property type="entry name" value="DNA_brk_join_enz"/>
</dbReference>
<dbReference type="EMBL" id="JOTN01000010">
    <property type="protein sequence ID" value="KEK18878.1"/>
    <property type="molecule type" value="Genomic_DNA"/>
</dbReference>
<proteinExistence type="inferred from homology"/>
<keyword evidence="3 5" id="KW-0238">DNA-binding</keyword>
<sequence>MMKLYKTKKDPELYYYFNTKGVKLWCFRHRYYDSLGKRREKYKQGYKSESEAYRGLLEVKTSILNGEVKQVKNSNLTISEWLDIWYETHKNEWKISSRSQRENAIKYQMKPLLGKYKLGELDKSTYKRVYINELLKKYKPSTVQLFHRLFKIAINAAVDDELIPRNRFNKITIPNEEKTVENFFTAEELNEFIVAAKKYENITNYSIILLLAFTGLRKGEALGLQWENINFEEKTLTVERTRDNKGTRTPKTKNSFRTILIDDTLINQLRAYKTWCKKTKLSFGLHLQDDDFIFISYQSGTPITDNPLMYSFQRILKHTTLKKITPHGLRHTHATLLISQRIPVKVIADRLGNTPQMIFDIYGHSFKELEEESVAAFSTSLLAAGGTFGGDF</sequence>
<comment type="similarity">
    <text evidence="1">Belongs to the 'phage' integrase family.</text>
</comment>
<gene>
    <name evidence="8" type="ORF">BAMA_02025</name>
</gene>
<evidence type="ECO:0000313" key="8">
    <source>
        <dbReference type="EMBL" id="KEK18878.1"/>
    </source>
</evidence>
<dbReference type="SUPFAM" id="SSF56349">
    <property type="entry name" value="DNA breaking-rejoining enzymes"/>
    <property type="match status" value="1"/>
</dbReference>
<dbReference type="STRING" id="574376.BAMA_02025"/>
<evidence type="ECO:0000256" key="5">
    <source>
        <dbReference type="PROSITE-ProRule" id="PRU01248"/>
    </source>
</evidence>
<reference evidence="8 9" key="1">
    <citation type="submission" date="2014-06" db="EMBL/GenBank/DDBJ databases">
        <title>Draft genome sequence of Bacillus manliponensis JCM 15802 (MCCC 1A00708).</title>
        <authorList>
            <person name="Lai Q."/>
            <person name="Liu Y."/>
            <person name="Shao Z."/>
        </authorList>
    </citation>
    <scope>NUCLEOTIDE SEQUENCE [LARGE SCALE GENOMIC DNA]</scope>
    <source>
        <strain evidence="8 9">JCM 15802</strain>
    </source>
</reference>
<dbReference type="InterPro" id="IPR004107">
    <property type="entry name" value="Integrase_SAM-like_N"/>
</dbReference>
<feature type="domain" description="Core-binding (CB)" evidence="7">
    <location>
        <begin position="76"/>
        <end position="158"/>
    </location>
</feature>
<dbReference type="Pfam" id="PF14659">
    <property type="entry name" value="Phage_int_SAM_3"/>
    <property type="match status" value="1"/>
</dbReference>
<dbReference type="PROSITE" id="PS51898">
    <property type="entry name" value="TYR_RECOMBINASE"/>
    <property type="match status" value="1"/>
</dbReference>
<accession>A0A073K9E1</accession>
<dbReference type="InterPro" id="IPR028259">
    <property type="entry name" value="AP2-like_int_N"/>
</dbReference>
<dbReference type="PANTHER" id="PTHR30629">
    <property type="entry name" value="PROPHAGE INTEGRASE"/>
    <property type="match status" value="1"/>
</dbReference>
<dbReference type="Pfam" id="PF14657">
    <property type="entry name" value="Arm-DNA-bind_4"/>
    <property type="match status" value="1"/>
</dbReference>
<dbReference type="PROSITE" id="PS51900">
    <property type="entry name" value="CB"/>
    <property type="match status" value="1"/>
</dbReference>
<evidence type="ECO:0000256" key="4">
    <source>
        <dbReference type="ARBA" id="ARBA00023172"/>
    </source>
</evidence>
<dbReference type="PANTHER" id="PTHR30629:SF2">
    <property type="entry name" value="PROPHAGE INTEGRASE INTS-RELATED"/>
    <property type="match status" value="1"/>
</dbReference>